<protein>
    <submittedName>
        <fullName evidence="4">Macro domain-containing protein</fullName>
    </submittedName>
</protein>
<reference evidence="4" key="1">
    <citation type="submission" date="2022-03" db="EMBL/GenBank/DDBJ databases">
        <title>Identification of a novel bacterium isolated from mangrove sediments.</title>
        <authorList>
            <person name="Pan X."/>
        </authorList>
    </citation>
    <scope>NUCLEOTIDE SEQUENCE</scope>
    <source>
        <strain evidence="4">B1949</strain>
    </source>
</reference>
<evidence type="ECO:0000313" key="4">
    <source>
        <dbReference type="EMBL" id="MCJ2184414.1"/>
    </source>
</evidence>
<dbReference type="PANTHER" id="PTHR12521">
    <property type="entry name" value="PROTEIN C6ORF130"/>
    <property type="match status" value="1"/>
</dbReference>
<sequence>MLEFTQGDMFEASADIRVNTVNCVGVMGAGVAKAFKQRYPEMFKDYQSACKDGQVRPGQMYVWKSLEGDWIINFPTKRHWRNPSRYEDIEAGLDDLRAYLEGIGPVTVALPALGCGNGGLDWGRVSNLIRDKLDGLNAHILVFAPSASHQAGRAATEAPTDDERAIVAALGYQTLEPGGVQPLALPGPFFLLGNPQLLSRKWIALLPSRAPGDREMQALRTIAAELARSGSRAAVALVHGTKVSEDIAQIFVDQGIDTLLLLPFGVLTRKAIARQPAMQADRRPALASTAPPSANWSRQLFAQCQDLLRTNAAAMLLSDPEPDWLTSKGLGKWAQTPISYVRYETTPIQMREALAGVGARRIARRGNDGSPDIDALIAAVGPGDREPPADNGDRDVGDEADRADPAAELSVRDEPVGTPEAVTIVWDTVPKAARRDLFACLTDLDANGITLSIGLPPDLEEVHRERLKSLLAALR</sequence>
<proteinExistence type="predicted"/>
<gene>
    <name evidence="4" type="ORF">MTR62_17200</name>
</gene>
<dbReference type="Proteomes" id="UP001162881">
    <property type="component" value="Unassembled WGS sequence"/>
</dbReference>
<dbReference type="PANTHER" id="PTHR12521:SF0">
    <property type="entry name" value="ADP-RIBOSE GLYCOHYDROLASE OARD1"/>
    <property type="match status" value="1"/>
</dbReference>
<feature type="region of interest" description="Disordered" evidence="2">
    <location>
        <begin position="379"/>
        <end position="400"/>
    </location>
</feature>
<name>A0ABT0BHA2_9SPHN</name>
<feature type="compositionally biased region" description="Basic and acidic residues" evidence="2">
    <location>
        <begin position="383"/>
        <end position="400"/>
    </location>
</feature>
<accession>A0ABT0BHA2</accession>
<dbReference type="CDD" id="cd02901">
    <property type="entry name" value="Macro_Poa1p-like"/>
    <property type="match status" value="1"/>
</dbReference>
<dbReference type="Pfam" id="PF01661">
    <property type="entry name" value="Macro"/>
    <property type="match status" value="1"/>
</dbReference>
<comment type="caution">
    <text evidence="4">The sequence shown here is derived from an EMBL/GenBank/DDBJ whole genome shotgun (WGS) entry which is preliminary data.</text>
</comment>
<dbReference type="SMART" id="SM00506">
    <property type="entry name" value="A1pp"/>
    <property type="match status" value="1"/>
</dbReference>
<feature type="domain" description="Macro" evidence="3">
    <location>
        <begin position="1"/>
        <end position="151"/>
    </location>
</feature>
<dbReference type="SUPFAM" id="SSF52949">
    <property type="entry name" value="Macro domain-like"/>
    <property type="match status" value="1"/>
</dbReference>
<dbReference type="PROSITE" id="PS51154">
    <property type="entry name" value="MACRO"/>
    <property type="match status" value="1"/>
</dbReference>
<evidence type="ECO:0000259" key="3">
    <source>
        <dbReference type="PROSITE" id="PS51154"/>
    </source>
</evidence>
<dbReference type="EMBL" id="JALHLF010000100">
    <property type="protein sequence ID" value="MCJ2184414.1"/>
    <property type="molecule type" value="Genomic_DNA"/>
</dbReference>
<evidence type="ECO:0000256" key="2">
    <source>
        <dbReference type="SAM" id="MobiDB-lite"/>
    </source>
</evidence>
<dbReference type="InterPro" id="IPR050892">
    <property type="entry name" value="ADP-ribose_metab_enzymes"/>
</dbReference>
<organism evidence="4 5">
    <name type="scientific">Novosphingobium organovorum</name>
    <dbReference type="NCBI Taxonomy" id="2930092"/>
    <lineage>
        <taxon>Bacteria</taxon>
        <taxon>Pseudomonadati</taxon>
        <taxon>Pseudomonadota</taxon>
        <taxon>Alphaproteobacteria</taxon>
        <taxon>Sphingomonadales</taxon>
        <taxon>Sphingomonadaceae</taxon>
        <taxon>Novosphingobium</taxon>
    </lineage>
</organism>
<dbReference type="RefSeq" id="WP_244023224.1">
    <property type="nucleotide sequence ID" value="NZ_JALHLF010000100.1"/>
</dbReference>
<dbReference type="Gene3D" id="3.40.220.10">
    <property type="entry name" value="Leucine Aminopeptidase, subunit E, domain 1"/>
    <property type="match status" value="1"/>
</dbReference>
<dbReference type="InterPro" id="IPR043472">
    <property type="entry name" value="Macro_dom-like"/>
</dbReference>
<evidence type="ECO:0000313" key="5">
    <source>
        <dbReference type="Proteomes" id="UP001162881"/>
    </source>
</evidence>
<comment type="catalytic activity">
    <reaction evidence="1">
        <text>an N-(ADP-alpha-D-ribosyl)-thymidine in DNA + H2O = a thymidine in DNA + ADP-D-ribose</text>
        <dbReference type="Rhea" id="RHEA:71655"/>
        <dbReference type="Rhea" id="RHEA-COMP:13556"/>
        <dbReference type="Rhea" id="RHEA-COMP:18051"/>
        <dbReference type="ChEBI" id="CHEBI:15377"/>
        <dbReference type="ChEBI" id="CHEBI:57967"/>
        <dbReference type="ChEBI" id="CHEBI:137386"/>
        <dbReference type="ChEBI" id="CHEBI:191199"/>
    </reaction>
    <physiologicalReaction direction="left-to-right" evidence="1">
        <dbReference type="Rhea" id="RHEA:71656"/>
    </physiologicalReaction>
</comment>
<evidence type="ECO:0000256" key="1">
    <source>
        <dbReference type="ARBA" id="ARBA00035885"/>
    </source>
</evidence>
<keyword evidence="5" id="KW-1185">Reference proteome</keyword>
<dbReference type="InterPro" id="IPR002589">
    <property type="entry name" value="Macro_dom"/>
</dbReference>